<dbReference type="CDD" id="cd11524">
    <property type="entry name" value="SYLF"/>
    <property type="match status" value="1"/>
</dbReference>
<gene>
    <name evidence="3" type="ORF">HBA54_05805</name>
</gene>
<protein>
    <submittedName>
        <fullName evidence="3">Lipid-binding SYLF domain-containing protein</fullName>
    </submittedName>
</protein>
<evidence type="ECO:0000313" key="4">
    <source>
        <dbReference type="Proteomes" id="UP000761264"/>
    </source>
</evidence>
<proteinExistence type="predicted"/>
<feature type="signal peptide" evidence="1">
    <location>
        <begin position="1"/>
        <end position="27"/>
    </location>
</feature>
<dbReference type="PANTHER" id="PTHR15629">
    <property type="entry name" value="SH3YL1 PROTEIN"/>
    <property type="match status" value="1"/>
</dbReference>
<organism evidence="3 4">
    <name type="scientific">Pelagibius litoralis</name>
    <dbReference type="NCBI Taxonomy" id="374515"/>
    <lineage>
        <taxon>Bacteria</taxon>
        <taxon>Pseudomonadati</taxon>
        <taxon>Pseudomonadota</taxon>
        <taxon>Alphaproteobacteria</taxon>
        <taxon>Rhodospirillales</taxon>
        <taxon>Rhodovibrionaceae</taxon>
        <taxon>Pelagibius</taxon>
    </lineage>
</organism>
<comment type="caution">
    <text evidence="3">The sequence shown here is derived from an EMBL/GenBank/DDBJ whole genome shotgun (WGS) entry which is preliminary data.</text>
</comment>
<feature type="domain" description="Ysc84 actin-binding" evidence="2">
    <location>
        <begin position="107"/>
        <end position="226"/>
    </location>
</feature>
<sequence>MIGSAIQRGLRGAAAALFMLSFGSTIAAAETESEALVTESRLSVERLLADKDFFQLTNFVKNAKGIYIVPQLVKGGFIIGAEGGSGVFMSRGTDGSWSSPAFYTLAAGSIGLQIGGEVKEVVFVLMSDKAVDAMLSSEFKLGADASISVGPIGRGVEASRSTDFTSDIYAFSKSVGLFGGGALEGAKIFERVSLNTSYYGNGATGRSIVIDRKFSNGHSDKLREALP</sequence>
<keyword evidence="1" id="KW-0732">Signal</keyword>
<name>A0A967C496_9PROT</name>
<dbReference type="InterPro" id="IPR051702">
    <property type="entry name" value="SH3_domain_YSC84-like"/>
</dbReference>
<dbReference type="RefSeq" id="WP_167222304.1">
    <property type="nucleotide sequence ID" value="NZ_JAAQPH010000003.1"/>
</dbReference>
<feature type="chain" id="PRO_5037017635" evidence="1">
    <location>
        <begin position="28"/>
        <end position="227"/>
    </location>
</feature>
<evidence type="ECO:0000313" key="3">
    <source>
        <dbReference type="EMBL" id="NIA68100.1"/>
    </source>
</evidence>
<dbReference type="PANTHER" id="PTHR15629:SF2">
    <property type="entry name" value="SH3 DOMAIN-CONTAINING YSC84-LIKE PROTEIN 1"/>
    <property type="match status" value="1"/>
</dbReference>
<dbReference type="GO" id="GO:0035091">
    <property type="term" value="F:phosphatidylinositol binding"/>
    <property type="evidence" value="ECO:0007669"/>
    <property type="project" value="TreeGrafter"/>
</dbReference>
<accession>A0A967C496</accession>
<dbReference type="EMBL" id="JAAQPH010000003">
    <property type="protein sequence ID" value="NIA68100.1"/>
    <property type="molecule type" value="Genomic_DNA"/>
</dbReference>
<evidence type="ECO:0000259" key="2">
    <source>
        <dbReference type="Pfam" id="PF04366"/>
    </source>
</evidence>
<dbReference type="Pfam" id="PF04366">
    <property type="entry name" value="Ysc84"/>
    <property type="match status" value="1"/>
</dbReference>
<reference evidence="3" key="1">
    <citation type="submission" date="2020-03" db="EMBL/GenBank/DDBJ databases">
        <title>Genome of Pelagibius litoralis DSM 21314T.</title>
        <authorList>
            <person name="Wang G."/>
        </authorList>
    </citation>
    <scope>NUCLEOTIDE SEQUENCE</scope>
    <source>
        <strain evidence="3">DSM 21314</strain>
    </source>
</reference>
<dbReference type="InterPro" id="IPR007461">
    <property type="entry name" value="Ysc84_actin-binding"/>
</dbReference>
<dbReference type="AlphaFoldDB" id="A0A967C496"/>
<keyword evidence="4" id="KW-1185">Reference proteome</keyword>
<evidence type="ECO:0000256" key="1">
    <source>
        <dbReference type="SAM" id="SignalP"/>
    </source>
</evidence>
<dbReference type="Proteomes" id="UP000761264">
    <property type="component" value="Unassembled WGS sequence"/>
</dbReference>